<name>A0A1H7GSM7_AQUAM</name>
<dbReference type="InterPro" id="IPR012808">
    <property type="entry name" value="CHP02453"/>
</dbReference>
<protein>
    <submittedName>
        <fullName evidence="1">TIGR02453 family protein</fullName>
    </submittedName>
</protein>
<dbReference type="AlphaFoldDB" id="A0A1H7GSM7"/>
<organism evidence="1 2">
    <name type="scientific">Aquimarina amphilecti</name>
    <dbReference type="NCBI Taxonomy" id="1038014"/>
    <lineage>
        <taxon>Bacteria</taxon>
        <taxon>Pseudomonadati</taxon>
        <taxon>Bacteroidota</taxon>
        <taxon>Flavobacteriia</taxon>
        <taxon>Flavobacteriales</taxon>
        <taxon>Flavobacteriaceae</taxon>
        <taxon>Aquimarina</taxon>
    </lineage>
</organism>
<dbReference type="OrthoDB" id="9794241at2"/>
<dbReference type="EMBL" id="FOAB01000001">
    <property type="protein sequence ID" value="SEK41019.1"/>
    <property type="molecule type" value="Genomic_DNA"/>
</dbReference>
<gene>
    <name evidence="1" type="ORF">SAMN04487910_0460</name>
</gene>
<accession>A0A1H7GSM7</accession>
<dbReference type="InterPro" id="IPR015996">
    <property type="entry name" value="UCP028451"/>
</dbReference>
<reference evidence="1 2" key="1">
    <citation type="submission" date="2016-10" db="EMBL/GenBank/DDBJ databases">
        <authorList>
            <person name="de Groot N.N."/>
        </authorList>
    </citation>
    <scope>NUCLEOTIDE SEQUENCE [LARGE SCALE GENOMIC DNA]</scope>
    <source>
        <strain evidence="1 2">DSM 25232</strain>
    </source>
</reference>
<dbReference type="PANTHER" id="PTHR36452">
    <property type="entry name" value="CHROMOSOME 12, WHOLE GENOME SHOTGUN SEQUENCE"/>
    <property type="match status" value="1"/>
</dbReference>
<dbReference type="PIRSF" id="PIRSF028451">
    <property type="entry name" value="UCP028451"/>
    <property type="match status" value="1"/>
</dbReference>
<dbReference type="Proteomes" id="UP000198521">
    <property type="component" value="Unassembled WGS sequence"/>
</dbReference>
<evidence type="ECO:0000313" key="2">
    <source>
        <dbReference type="Proteomes" id="UP000198521"/>
    </source>
</evidence>
<dbReference type="NCBIfam" id="TIGR02453">
    <property type="entry name" value="TIGR02453 family protein"/>
    <property type="match status" value="1"/>
</dbReference>
<keyword evidence="2" id="KW-1185">Reference proteome</keyword>
<proteinExistence type="predicted"/>
<dbReference type="Pfam" id="PF09365">
    <property type="entry name" value="DUF2461"/>
    <property type="match status" value="1"/>
</dbReference>
<sequence>MQVRIPELAFEFLKDLKKNNHRDWMQEHKKRYQSNEKELKAFYASVMEKLNEEDEIEKTKVFRINRDVRFSKDKTPYNVHRSVSFSRAGAHRRGGYYLRLEPGNSRMAGGFFSPEPKDLLRIRKEFEMDDQEIRDILDHPDFKKAFGGFNTGYQVKTAPKGFSKDHPSIDLIKNKSFFVEHKFTDKEVFANDFLEKLVYHYGLLRPYFDYMSDVLTTDLNGVSLID</sequence>
<dbReference type="PANTHER" id="PTHR36452:SF1">
    <property type="entry name" value="DUF2461 DOMAIN-CONTAINING PROTEIN"/>
    <property type="match status" value="1"/>
</dbReference>
<evidence type="ECO:0000313" key="1">
    <source>
        <dbReference type="EMBL" id="SEK41019.1"/>
    </source>
</evidence>
<dbReference type="STRING" id="1038014.SAMN04487910_0460"/>
<dbReference type="RefSeq" id="WP_091404948.1">
    <property type="nucleotide sequence ID" value="NZ_FOAB01000001.1"/>
</dbReference>